<dbReference type="AlphaFoldDB" id="A0AAD6ZQ43"/>
<dbReference type="Proteomes" id="UP001218218">
    <property type="component" value="Unassembled WGS sequence"/>
</dbReference>
<feature type="region of interest" description="Disordered" evidence="1">
    <location>
        <begin position="14"/>
        <end position="75"/>
    </location>
</feature>
<feature type="compositionally biased region" description="Basic and acidic residues" evidence="1">
    <location>
        <begin position="456"/>
        <end position="492"/>
    </location>
</feature>
<reference evidence="3" key="1">
    <citation type="submission" date="2023-03" db="EMBL/GenBank/DDBJ databases">
        <title>Massive genome expansion in bonnet fungi (Mycena s.s.) driven by repeated elements and novel gene families across ecological guilds.</title>
        <authorList>
            <consortium name="Lawrence Berkeley National Laboratory"/>
            <person name="Harder C.B."/>
            <person name="Miyauchi S."/>
            <person name="Viragh M."/>
            <person name="Kuo A."/>
            <person name="Thoen E."/>
            <person name="Andreopoulos B."/>
            <person name="Lu D."/>
            <person name="Skrede I."/>
            <person name="Drula E."/>
            <person name="Henrissat B."/>
            <person name="Morin E."/>
            <person name="Kohler A."/>
            <person name="Barry K."/>
            <person name="LaButti K."/>
            <person name="Morin E."/>
            <person name="Salamov A."/>
            <person name="Lipzen A."/>
            <person name="Mereny Z."/>
            <person name="Hegedus B."/>
            <person name="Baldrian P."/>
            <person name="Stursova M."/>
            <person name="Weitz H."/>
            <person name="Taylor A."/>
            <person name="Grigoriev I.V."/>
            <person name="Nagy L.G."/>
            <person name="Martin F."/>
            <person name="Kauserud H."/>
        </authorList>
    </citation>
    <scope>NUCLEOTIDE SEQUENCE</scope>
    <source>
        <strain evidence="3">CBHHK002</strain>
    </source>
</reference>
<feature type="compositionally biased region" description="Polar residues" evidence="1">
    <location>
        <begin position="157"/>
        <end position="170"/>
    </location>
</feature>
<feature type="compositionally biased region" description="Basic and acidic residues" evidence="1">
    <location>
        <begin position="249"/>
        <end position="258"/>
    </location>
</feature>
<feature type="compositionally biased region" description="Low complexity" evidence="1">
    <location>
        <begin position="267"/>
        <end position="278"/>
    </location>
</feature>
<dbReference type="InterPro" id="IPR013941">
    <property type="entry name" value="ZDS1_C"/>
</dbReference>
<gene>
    <name evidence="3" type="ORF">DFH08DRAFT_965810</name>
</gene>
<feature type="compositionally biased region" description="Basic residues" evidence="1">
    <location>
        <begin position="230"/>
        <end position="241"/>
    </location>
</feature>
<feature type="compositionally biased region" description="Basic and acidic residues" evidence="1">
    <location>
        <begin position="712"/>
        <end position="721"/>
    </location>
</feature>
<comment type="caution">
    <text evidence="3">The sequence shown here is derived from an EMBL/GenBank/DDBJ whole genome shotgun (WGS) entry which is preliminary data.</text>
</comment>
<keyword evidence="4" id="KW-1185">Reference proteome</keyword>
<feature type="compositionally biased region" description="Low complexity" evidence="1">
    <location>
        <begin position="420"/>
        <end position="433"/>
    </location>
</feature>
<feature type="compositionally biased region" description="Pro residues" evidence="1">
    <location>
        <begin position="353"/>
        <end position="369"/>
    </location>
</feature>
<evidence type="ECO:0000313" key="3">
    <source>
        <dbReference type="EMBL" id="KAJ7334054.1"/>
    </source>
</evidence>
<sequence>MEPTEYDIRREVEALKDLRRRSTAPGALTLDPDLPNQGPPSPTAQYRSPEAGSSAGASSDPPSSPQASSDDPFHLFWVPAGLHPEIAPAEFRAFLKEHARNPPSDDDPASLQRAPSTASNVSSGLGRKKSMLSRQYQPSEKDDSQDDTVVPLRRNRSIFSSNQNQGPQLTISDLQKLEELAEEASASDDPSKLRNILRRSLSLNVSPLALDDDIDLGDEADQPIVGAGKFLRRTPRTRIRKPNLPGDGGGHRFGERRRGPSARSATSSVLQRTSSDVSSSDHGESVESLTSRARATFSEEGPPPDRPDSFSEEVLIYAAYARDEEDDDVPIQPSLPPVLITESPPSTLTELPDVPPPQPEAPPAPPVPDPALVDTLSPVIHQPQPTHLLSPSSSDPYQGQPAPPSRTPSPSDFESPEAYNPSTTPTNSAPASSFLSTSPSPRKEKDKKGLFGIWGSDKEKEKSTKASKKERERAEKEKEKERREKEQREKDSGFFGSLFGSKKKHDAAAESSSSSSSLHGGREAAQALLGQSQRAPKSPGPGPSPMGGMPGMMGGAGGINNYSRYPIHVERAIYRLSHIKLANPRRPLYEQVLISNLMFWYLGVINKAQAAAQADQAAQAAASEGEKERLEREKAEREAAAAAQERAEKERVEREAAEREQRERAEREQWEMEKKKRDASPRRGALTKAAPPGAGPQQRRAEMPVKNPQYEMQHRSMEKEYAGYNGNGMRPNTAPPGRQGQSPTSPKFNQQQIASPQGGAEQHYYYSPGEAMQQQQQQQRLPPGAMAPVDQSTWLVGQPPARKQTSSSPPPTNQAPQRRSRSPPPPVNMNQQPMPVFNAEGGQGGARLGGRSLSATAVPSPSPSPPMNGKIRKGQSAYAGTPSSANGQRRPRAGDAPVVNGGGGEEEDMPLAMWQKQQRR</sequence>
<dbReference type="GO" id="GO:0030010">
    <property type="term" value="P:establishment of cell polarity"/>
    <property type="evidence" value="ECO:0007669"/>
    <property type="project" value="TreeGrafter"/>
</dbReference>
<feature type="compositionally biased region" description="Polar residues" evidence="1">
    <location>
        <begin position="383"/>
        <end position="397"/>
    </location>
</feature>
<evidence type="ECO:0000256" key="1">
    <source>
        <dbReference type="SAM" id="MobiDB-lite"/>
    </source>
</evidence>
<evidence type="ECO:0000259" key="2">
    <source>
        <dbReference type="SMART" id="SM01327"/>
    </source>
</evidence>
<feature type="region of interest" description="Disordered" evidence="1">
    <location>
        <begin position="93"/>
        <end position="170"/>
    </location>
</feature>
<proteinExistence type="predicted"/>
<dbReference type="Pfam" id="PF08632">
    <property type="entry name" value="Zds_C"/>
    <property type="match status" value="1"/>
</dbReference>
<dbReference type="PANTHER" id="PTHR28089">
    <property type="entry name" value="PROTEIN ZDS1-RELATED"/>
    <property type="match status" value="1"/>
</dbReference>
<organism evidence="3 4">
    <name type="scientific">Mycena albidolilacea</name>
    <dbReference type="NCBI Taxonomy" id="1033008"/>
    <lineage>
        <taxon>Eukaryota</taxon>
        <taxon>Fungi</taxon>
        <taxon>Dikarya</taxon>
        <taxon>Basidiomycota</taxon>
        <taxon>Agaricomycotina</taxon>
        <taxon>Agaricomycetes</taxon>
        <taxon>Agaricomycetidae</taxon>
        <taxon>Agaricales</taxon>
        <taxon>Marasmiineae</taxon>
        <taxon>Mycenaceae</taxon>
        <taxon>Mycena</taxon>
    </lineage>
</organism>
<feature type="compositionally biased region" description="Low complexity" evidence="1">
    <location>
        <begin position="48"/>
        <end position="70"/>
    </location>
</feature>
<dbReference type="EMBL" id="JARIHO010000033">
    <property type="protein sequence ID" value="KAJ7334054.1"/>
    <property type="molecule type" value="Genomic_DNA"/>
</dbReference>
<evidence type="ECO:0000313" key="4">
    <source>
        <dbReference type="Proteomes" id="UP001218218"/>
    </source>
</evidence>
<feature type="compositionally biased region" description="Polar residues" evidence="1">
    <location>
        <begin position="739"/>
        <end position="755"/>
    </location>
</feature>
<dbReference type="GO" id="GO:0010971">
    <property type="term" value="P:positive regulation of G2/M transition of mitotic cell cycle"/>
    <property type="evidence" value="ECO:0007669"/>
    <property type="project" value="TreeGrafter"/>
</dbReference>
<feature type="compositionally biased region" description="Polar residues" evidence="1">
    <location>
        <begin position="113"/>
        <end position="123"/>
    </location>
</feature>
<dbReference type="InterPro" id="IPR040206">
    <property type="entry name" value="Zds1/2"/>
</dbReference>
<dbReference type="SMART" id="SM01327">
    <property type="entry name" value="Zds_C"/>
    <property type="match status" value="1"/>
</dbReference>
<name>A0AAD6ZQ43_9AGAR</name>
<dbReference type="PANTHER" id="PTHR28089:SF1">
    <property type="entry name" value="PROTEIN ZDS1-RELATED"/>
    <property type="match status" value="1"/>
</dbReference>
<accession>A0AAD6ZQ43</accession>
<dbReference type="GO" id="GO:0005737">
    <property type="term" value="C:cytoplasm"/>
    <property type="evidence" value="ECO:0007669"/>
    <property type="project" value="TreeGrafter"/>
</dbReference>
<feature type="domain" description="Protein Zds1 C-terminal" evidence="2">
    <location>
        <begin position="554"/>
        <end position="606"/>
    </location>
</feature>
<feature type="region of interest" description="Disordered" evidence="1">
    <location>
        <begin position="622"/>
        <end position="920"/>
    </location>
</feature>
<feature type="compositionally biased region" description="Basic and acidic residues" evidence="1">
    <location>
        <begin position="624"/>
        <end position="681"/>
    </location>
</feature>
<protein>
    <recommendedName>
        <fullName evidence="2">Protein Zds1 C-terminal domain-containing protein</fullName>
    </recommendedName>
</protein>
<feature type="region of interest" description="Disordered" evidence="1">
    <location>
        <begin position="227"/>
        <end position="552"/>
    </location>
</feature>